<organism evidence="1 2">
    <name type="scientific">Virgibacillus salinus</name>
    <dbReference type="NCBI Taxonomy" id="553311"/>
    <lineage>
        <taxon>Bacteria</taxon>
        <taxon>Bacillati</taxon>
        <taxon>Bacillota</taxon>
        <taxon>Bacilli</taxon>
        <taxon>Bacillales</taxon>
        <taxon>Bacillaceae</taxon>
        <taxon>Virgibacillus</taxon>
    </lineage>
</organism>
<keyword evidence="2" id="KW-1185">Reference proteome</keyword>
<accession>A0A1H1DPQ8</accession>
<evidence type="ECO:0000313" key="1">
    <source>
        <dbReference type="EMBL" id="SDQ78417.1"/>
    </source>
</evidence>
<evidence type="ECO:0000313" key="2">
    <source>
        <dbReference type="Proteomes" id="UP000199444"/>
    </source>
</evidence>
<dbReference type="Proteomes" id="UP000199444">
    <property type="component" value="Unassembled WGS sequence"/>
</dbReference>
<name>A0A1H1DPQ8_9BACI</name>
<gene>
    <name evidence="1" type="ORF">SAMN05216231_2514</name>
</gene>
<dbReference type="EMBL" id="FNKD01000003">
    <property type="protein sequence ID" value="SDQ78417.1"/>
    <property type="molecule type" value="Genomic_DNA"/>
</dbReference>
<reference evidence="1 2" key="1">
    <citation type="submission" date="2016-10" db="EMBL/GenBank/DDBJ databases">
        <authorList>
            <person name="de Groot N.N."/>
        </authorList>
    </citation>
    <scope>NUCLEOTIDE SEQUENCE [LARGE SCALE GENOMIC DNA]</scope>
    <source>
        <strain evidence="1 2">CGMCC 1.10449</strain>
    </source>
</reference>
<sequence>MQTTSARGEVDPHSAKMTKAGLRGVKRILVPLKVQNQWNMGLKKANNGMTIRS</sequence>
<protein>
    <submittedName>
        <fullName evidence="1">Uncharacterized protein</fullName>
    </submittedName>
</protein>
<dbReference type="AlphaFoldDB" id="A0A1H1DPQ8"/>
<proteinExistence type="predicted"/>
<dbReference type="STRING" id="553311.SAMN05216231_2514"/>